<dbReference type="AlphaFoldDB" id="A0A835L5P7"/>
<keyword evidence="4" id="KW-0456">Lyase</keyword>
<sequence length="414" mass="43910">MAYLAKYVLKGSRLAAFYKRGYSTASPWVFSEEVRLAKSEGKPIVALESTIITHGMPYPQNLETAKQVENIIRERGAVPATVAILKGQLTIGLSEEELTYLAQAKGVVKASRRDLAPIAAAKLDGATTVAGTIIAAQLADIPVFVTGGIGGVHRHGENTLDISADLNELGRSNTLVVCSGVKSILDIGRTLEYLETQGVCVCAFGETSDFPAFYTTRSGFTAPHRVGDALQAARVLHASRQMKLASGIVVAVPVPQEHAMDEKIIQEAINNALKEADRNGISGKEVTPFILAAVAKATSGASLNANIALIKNNAKVGADIAVEFKKLKNVDDSKNAFNIGSSKGAGKCTSNTSRHFHTSCSRRADESPLFSGDKNCGGDVLVIGGANVDRIYRLKEEGAQSPSAYLRKVVTTLL</sequence>
<dbReference type="PANTHER" id="PTHR42909:SF1">
    <property type="entry name" value="CARBOHYDRATE KINASE PFKB DOMAIN-CONTAINING PROTEIN"/>
    <property type="match status" value="1"/>
</dbReference>
<organism evidence="6 7">
    <name type="scientific">Spodoptera exigua</name>
    <name type="common">Beet armyworm</name>
    <name type="synonym">Noctua fulgens</name>
    <dbReference type="NCBI Taxonomy" id="7107"/>
    <lineage>
        <taxon>Eukaryota</taxon>
        <taxon>Metazoa</taxon>
        <taxon>Ecdysozoa</taxon>
        <taxon>Arthropoda</taxon>
        <taxon>Hexapoda</taxon>
        <taxon>Insecta</taxon>
        <taxon>Pterygota</taxon>
        <taxon>Neoptera</taxon>
        <taxon>Endopterygota</taxon>
        <taxon>Lepidoptera</taxon>
        <taxon>Glossata</taxon>
        <taxon>Ditrysia</taxon>
        <taxon>Noctuoidea</taxon>
        <taxon>Noctuidae</taxon>
        <taxon>Amphipyrinae</taxon>
        <taxon>Spodoptera</taxon>
    </lineage>
</organism>
<reference evidence="6" key="1">
    <citation type="submission" date="2020-08" db="EMBL/GenBank/DDBJ databases">
        <title>Spodoptera exigua strain:BAW_Kor-Di-RS1 Genome sequencing and assembly.</title>
        <authorList>
            <person name="Kim J."/>
            <person name="Nam H.Y."/>
            <person name="Kwon M."/>
            <person name="Choi J.H."/>
            <person name="Cho S.R."/>
            <person name="Kim G.-H."/>
        </authorList>
    </citation>
    <scope>NUCLEOTIDE SEQUENCE</scope>
    <source>
        <strain evidence="6">BAW_Kor-Di-RS1</strain>
        <tissue evidence="6">Whole-body</tissue>
    </source>
</reference>
<dbReference type="GO" id="GO:0004730">
    <property type="term" value="F:pseudouridylate synthase activity"/>
    <property type="evidence" value="ECO:0007669"/>
    <property type="project" value="InterPro"/>
</dbReference>
<keyword evidence="7" id="KW-1185">Reference proteome</keyword>
<gene>
    <name evidence="6" type="ORF">HW555_004129</name>
</gene>
<dbReference type="Gene3D" id="3.40.1790.10">
    <property type="entry name" value="Indigoidine synthase domain"/>
    <property type="match status" value="1"/>
</dbReference>
<evidence type="ECO:0008006" key="8">
    <source>
        <dbReference type="Google" id="ProtNLM"/>
    </source>
</evidence>
<dbReference type="PANTHER" id="PTHR42909">
    <property type="entry name" value="ZGC:136858"/>
    <property type="match status" value="1"/>
</dbReference>
<keyword evidence="5" id="KW-0326">Glycosidase</keyword>
<dbReference type="Pfam" id="PF04227">
    <property type="entry name" value="Indigoidine_A"/>
    <property type="match status" value="1"/>
</dbReference>
<keyword evidence="3" id="KW-0464">Manganese</keyword>
<evidence type="ECO:0000313" key="6">
    <source>
        <dbReference type="EMBL" id="KAF9419202.1"/>
    </source>
</evidence>
<dbReference type="InterPro" id="IPR022830">
    <property type="entry name" value="Indigdn_synthA-like"/>
</dbReference>
<dbReference type="GO" id="GO:0016798">
    <property type="term" value="F:hydrolase activity, acting on glycosyl bonds"/>
    <property type="evidence" value="ECO:0007669"/>
    <property type="project" value="UniProtKB-KW"/>
</dbReference>
<accession>A0A835L5P7</accession>
<proteinExistence type="inferred from homology"/>
<protein>
    <recommendedName>
        <fullName evidence="8">Pseudouridine-5'-phosphate glycosidase</fullName>
    </recommendedName>
</protein>
<comment type="caution">
    <text evidence="6">The sequence shown here is derived from an EMBL/GenBank/DDBJ whole genome shotgun (WGS) entry which is preliminary data.</text>
</comment>
<keyword evidence="2" id="KW-0378">Hydrolase</keyword>
<dbReference type="GO" id="GO:0005737">
    <property type="term" value="C:cytoplasm"/>
    <property type="evidence" value="ECO:0007669"/>
    <property type="project" value="TreeGrafter"/>
</dbReference>
<evidence type="ECO:0000313" key="7">
    <source>
        <dbReference type="Proteomes" id="UP000648187"/>
    </source>
</evidence>
<name>A0A835L5P7_SPOEX</name>
<keyword evidence="1" id="KW-0479">Metal-binding</keyword>
<dbReference type="HAMAP" id="MF_01876">
    <property type="entry name" value="PsiMP_glycosidase"/>
    <property type="match status" value="1"/>
</dbReference>
<evidence type="ECO:0000256" key="2">
    <source>
        <dbReference type="ARBA" id="ARBA00022801"/>
    </source>
</evidence>
<evidence type="ECO:0000256" key="5">
    <source>
        <dbReference type="ARBA" id="ARBA00023295"/>
    </source>
</evidence>
<dbReference type="SUPFAM" id="SSF110581">
    <property type="entry name" value="Indigoidine synthase A-like"/>
    <property type="match status" value="1"/>
</dbReference>
<dbReference type="InterPro" id="IPR007342">
    <property type="entry name" value="PsuG"/>
</dbReference>
<evidence type="ECO:0000256" key="4">
    <source>
        <dbReference type="ARBA" id="ARBA00023239"/>
    </source>
</evidence>
<dbReference type="GO" id="GO:0046872">
    <property type="term" value="F:metal ion binding"/>
    <property type="evidence" value="ECO:0007669"/>
    <property type="project" value="UniProtKB-KW"/>
</dbReference>
<evidence type="ECO:0000256" key="1">
    <source>
        <dbReference type="ARBA" id="ARBA00022723"/>
    </source>
</evidence>
<evidence type="ECO:0000256" key="3">
    <source>
        <dbReference type="ARBA" id="ARBA00023211"/>
    </source>
</evidence>
<dbReference type="EMBL" id="JACKWZ010000045">
    <property type="protein sequence ID" value="KAF9419202.1"/>
    <property type="molecule type" value="Genomic_DNA"/>
</dbReference>
<dbReference type="Proteomes" id="UP000648187">
    <property type="component" value="Unassembled WGS sequence"/>
</dbReference>